<dbReference type="SUPFAM" id="SSF48317">
    <property type="entry name" value="Acid phosphatase/Vanadium-dependent haloperoxidase"/>
    <property type="match status" value="1"/>
</dbReference>
<dbReference type="STRING" id="415425.SAMN05444363_1995"/>
<accession>A0A1M6EW70</accession>
<gene>
    <name evidence="4" type="ORF">SAMN05444363_1995</name>
</gene>
<organism evidence="4 5">
    <name type="scientific">Flavobacterium terrae</name>
    <dbReference type="NCBI Taxonomy" id="415425"/>
    <lineage>
        <taxon>Bacteria</taxon>
        <taxon>Pseudomonadati</taxon>
        <taxon>Bacteroidota</taxon>
        <taxon>Flavobacteriia</taxon>
        <taxon>Flavobacteriales</taxon>
        <taxon>Flavobacteriaceae</taxon>
        <taxon>Flavobacterium</taxon>
    </lineage>
</organism>
<dbReference type="CDD" id="cd03394">
    <property type="entry name" value="PAP2_like_5"/>
    <property type="match status" value="1"/>
</dbReference>
<evidence type="ECO:0000259" key="3">
    <source>
        <dbReference type="SMART" id="SM00014"/>
    </source>
</evidence>
<protein>
    <submittedName>
        <fullName evidence="4">PAP2 superfamily protein</fullName>
    </submittedName>
</protein>
<feature type="domain" description="Phosphatidic acid phosphatase type 2/haloperoxidase" evidence="3">
    <location>
        <begin position="116"/>
        <end position="216"/>
    </location>
</feature>
<dbReference type="AlphaFoldDB" id="A0A1M6EW70"/>
<keyword evidence="2" id="KW-0732">Signal</keyword>
<keyword evidence="1" id="KW-1133">Transmembrane helix</keyword>
<evidence type="ECO:0000313" key="5">
    <source>
        <dbReference type="Proteomes" id="UP000184488"/>
    </source>
</evidence>
<dbReference type="Gene3D" id="1.20.144.10">
    <property type="entry name" value="Phosphatidic acid phosphatase type 2/haloperoxidase"/>
    <property type="match status" value="1"/>
</dbReference>
<dbReference type="InterPro" id="IPR000326">
    <property type="entry name" value="PAP2/HPO"/>
</dbReference>
<keyword evidence="1" id="KW-0812">Transmembrane</keyword>
<keyword evidence="5" id="KW-1185">Reference proteome</keyword>
<evidence type="ECO:0000313" key="4">
    <source>
        <dbReference type="EMBL" id="SHI89737.1"/>
    </source>
</evidence>
<dbReference type="EMBL" id="FQZI01000003">
    <property type="protein sequence ID" value="SHI89737.1"/>
    <property type="molecule type" value="Genomic_DNA"/>
</dbReference>
<dbReference type="RefSeq" id="WP_073310933.1">
    <property type="nucleotide sequence ID" value="NZ_FQZI01000003.1"/>
</dbReference>
<dbReference type="Pfam" id="PF01569">
    <property type="entry name" value="PAP2"/>
    <property type="match status" value="1"/>
</dbReference>
<feature type="signal peptide" evidence="2">
    <location>
        <begin position="1"/>
        <end position="21"/>
    </location>
</feature>
<dbReference type="Proteomes" id="UP000184488">
    <property type="component" value="Unassembled WGS sequence"/>
</dbReference>
<reference evidence="5" key="1">
    <citation type="submission" date="2016-11" db="EMBL/GenBank/DDBJ databases">
        <authorList>
            <person name="Varghese N."/>
            <person name="Submissions S."/>
        </authorList>
    </citation>
    <scope>NUCLEOTIDE SEQUENCE [LARGE SCALE GENOMIC DNA]</scope>
    <source>
        <strain evidence="5">DSM 18829</strain>
    </source>
</reference>
<feature type="chain" id="PRO_5013133245" evidence="2">
    <location>
        <begin position="22"/>
        <end position="255"/>
    </location>
</feature>
<proteinExistence type="predicted"/>
<dbReference type="SMART" id="SM00014">
    <property type="entry name" value="acidPPc"/>
    <property type="match status" value="1"/>
</dbReference>
<dbReference type="OrthoDB" id="9773582at2"/>
<name>A0A1M6EW70_9FLAO</name>
<sequence length="255" mass="28587">MLKRKALFSVGLLFLSFSLFAQDNEIVKSKDSVFLDKKKINYKQFIIPSALIVYGAVGLESHQLLSFNAEVKEELREHIDEKLTLDDFSQYAPLVSIYALDGLGIKSKHNFRDKAIISATSYLIMGAVVNTIKGTTVSQRPDRTSNNSFPSGHTATAFMGAELLHQEYKDKSIWYSVSGYAVATATGFFRMYNNRHWFSDVAAGAGIGILSTKIAYLLYPAINRVFFKENSEKSKISLLPYYNNKEVGFCLVSKI</sequence>
<evidence type="ECO:0000256" key="2">
    <source>
        <dbReference type="SAM" id="SignalP"/>
    </source>
</evidence>
<dbReference type="InterPro" id="IPR036938">
    <property type="entry name" value="PAP2/HPO_sf"/>
</dbReference>
<evidence type="ECO:0000256" key="1">
    <source>
        <dbReference type="SAM" id="Phobius"/>
    </source>
</evidence>
<keyword evidence="1" id="KW-0472">Membrane</keyword>
<feature type="transmembrane region" description="Helical" evidence="1">
    <location>
        <begin position="197"/>
        <end position="219"/>
    </location>
</feature>